<feature type="domain" description="ABC transmembrane type-1" evidence="8">
    <location>
        <begin position="85"/>
        <end position="297"/>
    </location>
</feature>
<dbReference type="InterPro" id="IPR000515">
    <property type="entry name" value="MetI-like"/>
</dbReference>
<dbReference type="Pfam" id="PF00528">
    <property type="entry name" value="BPD_transp_1"/>
    <property type="match status" value="1"/>
</dbReference>
<reference evidence="9 10" key="1">
    <citation type="submission" date="2019-04" db="EMBL/GenBank/DDBJ databases">
        <title>Cohnella sp. nov., isolated from soil.</title>
        <authorList>
            <person name="Kim W."/>
        </authorList>
    </citation>
    <scope>NUCLEOTIDE SEQUENCE [LARGE SCALE GENOMIC DNA]</scope>
    <source>
        <strain evidence="9 10">CAU 1483</strain>
    </source>
</reference>
<keyword evidence="10" id="KW-1185">Reference proteome</keyword>
<keyword evidence="6 7" id="KW-0472">Membrane</keyword>
<dbReference type="Proteomes" id="UP000309673">
    <property type="component" value="Unassembled WGS sequence"/>
</dbReference>
<evidence type="ECO:0000256" key="1">
    <source>
        <dbReference type="ARBA" id="ARBA00004651"/>
    </source>
</evidence>
<dbReference type="Gene3D" id="1.10.3720.10">
    <property type="entry name" value="MetI-like"/>
    <property type="match status" value="1"/>
</dbReference>
<feature type="transmembrane region" description="Helical" evidence="7">
    <location>
        <begin position="24"/>
        <end position="46"/>
    </location>
</feature>
<evidence type="ECO:0000256" key="4">
    <source>
        <dbReference type="ARBA" id="ARBA00022692"/>
    </source>
</evidence>
<protein>
    <submittedName>
        <fullName evidence="9">Sugar ABC transporter permease</fullName>
    </submittedName>
</protein>
<keyword evidence="5 7" id="KW-1133">Transmembrane helix</keyword>
<dbReference type="PANTHER" id="PTHR30193:SF37">
    <property type="entry name" value="INNER MEMBRANE ABC TRANSPORTER PERMEASE PROTEIN YCJO"/>
    <property type="match status" value="1"/>
</dbReference>
<sequence>MKKTATGGAFSALRLSPRAWKDTLLAILLLLPTIYILLKTFVSPIIESLVWSFYKYNLMDGSAIQYVGFRNYNQIFQMNEFWVSMKNTAYFTVFTVGAELALGFFCALLLNQMFRGRTFFRGIIIIPWAMLTLVNGLMWNWIYQPGYGGLTVVLHNLGLLSPDSNPVWLTNSTQIMTFASIADIWKMTPYMTLLLLAGLQSLNPALYEAAVMDGAGFWKKIWHITIPQLAPAMIVAVVLRVLGAFRVYDILTVFSNDPTTSVSFLTYNYAFRYFYLGRASAMAWISTIFILILIVIYIRMLKKNNELE</sequence>
<dbReference type="OrthoDB" id="9809527at2"/>
<evidence type="ECO:0000256" key="6">
    <source>
        <dbReference type="ARBA" id="ARBA00023136"/>
    </source>
</evidence>
<evidence type="ECO:0000313" key="9">
    <source>
        <dbReference type="EMBL" id="TJY41275.1"/>
    </source>
</evidence>
<keyword evidence="3" id="KW-1003">Cell membrane</keyword>
<keyword evidence="2 7" id="KW-0813">Transport</keyword>
<evidence type="ECO:0000256" key="5">
    <source>
        <dbReference type="ARBA" id="ARBA00022989"/>
    </source>
</evidence>
<organism evidence="9 10">
    <name type="scientific">Cohnella pontilimi</name>
    <dbReference type="NCBI Taxonomy" id="2564100"/>
    <lineage>
        <taxon>Bacteria</taxon>
        <taxon>Bacillati</taxon>
        <taxon>Bacillota</taxon>
        <taxon>Bacilli</taxon>
        <taxon>Bacillales</taxon>
        <taxon>Paenibacillaceae</taxon>
        <taxon>Cohnella</taxon>
    </lineage>
</organism>
<evidence type="ECO:0000256" key="7">
    <source>
        <dbReference type="RuleBase" id="RU363032"/>
    </source>
</evidence>
<comment type="subcellular location">
    <subcellularLocation>
        <location evidence="1 7">Cell membrane</location>
        <topology evidence="1 7">Multi-pass membrane protein</topology>
    </subcellularLocation>
</comment>
<dbReference type="SUPFAM" id="SSF161098">
    <property type="entry name" value="MetI-like"/>
    <property type="match status" value="1"/>
</dbReference>
<name>A0A4U0F996_9BACL</name>
<evidence type="ECO:0000256" key="3">
    <source>
        <dbReference type="ARBA" id="ARBA00022475"/>
    </source>
</evidence>
<dbReference type="PROSITE" id="PS50928">
    <property type="entry name" value="ABC_TM1"/>
    <property type="match status" value="1"/>
</dbReference>
<dbReference type="InterPro" id="IPR051393">
    <property type="entry name" value="ABC_transporter_permease"/>
</dbReference>
<comment type="caution">
    <text evidence="9">The sequence shown here is derived from an EMBL/GenBank/DDBJ whole genome shotgun (WGS) entry which is preliminary data.</text>
</comment>
<dbReference type="PANTHER" id="PTHR30193">
    <property type="entry name" value="ABC TRANSPORTER PERMEASE PROTEIN"/>
    <property type="match status" value="1"/>
</dbReference>
<dbReference type="CDD" id="cd06261">
    <property type="entry name" value="TM_PBP2"/>
    <property type="match status" value="1"/>
</dbReference>
<evidence type="ECO:0000313" key="10">
    <source>
        <dbReference type="Proteomes" id="UP000309673"/>
    </source>
</evidence>
<dbReference type="RefSeq" id="WP_136778194.1">
    <property type="nucleotide sequence ID" value="NZ_SUPK01000006.1"/>
</dbReference>
<feature type="transmembrane region" description="Helical" evidence="7">
    <location>
        <begin position="229"/>
        <end position="248"/>
    </location>
</feature>
<feature type="transmembrane region" description="Helical" evidence="7">
    <location>
        <begin position="273"/>
        <end position="298"/>
    </location>
</feature>
<dbReference type="EMBL" id="SUPK01000006">
    <property type="protein sequence ID" value="TJY41275.1"/>
    <property type="molecule type" value="Genomic_DNA"/>
</dbReference>
<feature type="transmembrane region" description="Helical" evidence="7">
    <location>
        <begin position="122"/>
        <end position="142"/>
    </location>
</feature>
<proteinExistence type="inferred from homology"/>
<dbReference type="InterPro" id="IPR035906">
    <property type="entry name" value="MetI-like_sf"/>
</dbReference>
<evidence type="ECO:0000259" key="8">
    <source>
        <dbReference type="PROSITE" id="PS50928"/>
    </source>
</evidence>
<evidence type="ECO:0000256" key="2">
    <source>
        <dbReference type="ARBA" id="ARBA00022448"/>
    </source>
</evidence>
<gene>
    <name evidence="9" type="ORF">E5161_12635</name>
</gene>
<dbReference type="GO" id="GO:0055085">
    <property type="term" value="P:transmembrane transport"/>
    <property type="evidence" value="ECO:0007669"/>
    <property type="project" value="InterPro"/>
</dbReference>
<feature type="transmembrane region" description="Helical" evidence="7">
    <location>
        <begin position="88"/>
        <end position="110"/>
    </location>
</feature>
<comment type="similarity">
    <text evidence="7">Belongs to the binding-protein-dependent transport system permease family.</text>
</comment>
<keyword evidence="4 7" id="KW-0812">Transmembrane</keyword>
<dbReference type="AlphaFoldDB" id="A0A4U0F996"/>
<accession>A0A4U0F996</accession>
<dbReference type="GO" id="GO:0005886">
    <property type="term" value="C:plasma membrane"/>
    <property type="evidence" value="ECO:0007669"/>
    <property type="project" value="UniProtKB-SubCell"/>
</dbReference>